<dbReference type="GO" id="GO:0043565">
    <property type="term" value="F:sequence-specific DNA binding"/>
    <property type="evidence" value="ECO:0007669"/>
    <property type="project" value="InterPro"/>
</dbReference>
<feature type="domain" description="THAP-type" evidence="6">
    <location>
        <begin position="1"/>
        <end position="95"/>
    </location>
</feature>
<reference evidence="8" key="1">
    <citation type="submission" date="2010-06" db="EMBL/GenBank/DDBJ databases">
        <authorList>
            <person name="Jiang H."/>
            <person name="Abraham K."/>
            <person name="Ali S."/>
            <person name="Alsbrooks S.L."/>
            <person name="Anim B.N."/>
            <person name="Anosike U.S."/>
            <person name="Attaway T."/>
            <person name="Bandaranaike D.P."/>
            <person name="Battles P.K."/>
            <person name="Bell S.N."/>
            <person name="Bell A.V."/>
            <person name="Beltran B."/>
            <person name="Bickham C."/>
            <person name="Bustamante Y."/>
            <person name="Caleb T."/>
            <person name="Canada A."/>
            <person name="Cardenas V."/>
            <person name="Carter K."/>
            <person name="Chacko J."/>
            <person name="Chandrabose M.N."/>
            <person name="Chavez D."/>
            <person name="Chavez A."/>
            <person name="Chen L."/>
            <person name="Chu H.-S."/>
            <person name="Claassen K.J."/>
            <person name="Cockrell R."/>
            <person name="Collins M."/>
            <person name="Cooper J.A."/>
            <person name="Cree A."/>
            <person name="Curry S.M."/>
            <person name="Da Y."/>
            <person name="Dao M.D."/>
            <person name="Das B."/>
            <person name="Davila M.-L."/>
            <person name="Davy-Carroll L."/>
            <person name="Denson S."/>
            <person name="Dinh H."/>
            <person name="Ebong V.E."/>
            <person name="Edwards J.R."/>
            <person name="Egan A."/>
            <person name="El-Daye J."/>
            <person name="Escobedo L."/>
            <person name="Fernandez S."/>
            <person name="Fernando P.R."/>
            <person name="Flagg N."/>
            <person name="Forbes L.D."/>
            <person name="Fowler R.G."/>
            <person name="Fu Q."/>
            <person name="Gabisi R.A."/>
            <person name="Ganer J."/>
            <person name="Garbino Pronczuk A."/>
            <person name="Garcia R.M."/>
            <person name="Garner T."/>
            <person name="Garrett T.E."/>
            <person name="Gonzalez D.A."/>
            <person name="Hamid H."/>
            <person name="Hawkins E.S."/>
            <person name="Hirani K."/>
            <person name="Hogues M.E."/>
            <person name="Hollins B."/>
            <person name="Hsiao C.-H."/>
            <person name="Jabil R."/>
            <person name="James M.L."/>
            <person name="Jhangiani S.N."/>
            <person name="Johnson B."/>
            <person name="Johnson Q."/>
            <person name="Joshi V."/>
            <person name="Kalu J.B."/>
            <person name="Kam C."/>
            <person name="Kashfia A."/>
            <person name="Keebler J."/>
            <person name="Kisamo H."/>
            <person name="Kovar C.L."/>
            <person name="Lago L.A."/>
            <person name="Lai C.-Y."/>
            <person name="Laidlaw J."/>
            <person name="Lara F."/>
            <person name="Le T.-K."/>
            <person name="Lee S.L."/>
            <person name="Legall F.H."/>
            <person name="Lemon S.J."/>
            <person name="Lewis L.R."/>
            <person name="Li B."/>
            <person name="Liu Y."/>
            <person name="Liu Y.-S."/>
            <person name="Lopez J."/>
            <person name="Lozado R.J."/>
            <person name="Lu J."/>
            <person name="Madu R.C."/>
            <person name="Maheshwari M."/>
            <person name="Maheshwari R."/>
            <person name="Malloy K."/>
            <person name="Martinez E."/>
            <person name="Mathew T."/>
            <person name="Mercado I.C."/>
            <person name="Mercado C."/>
            <person name="Meyer B."/>
            <person name="Montgomery K."/>
            <person name="Morgan M.B."/>
            <person name="Munidasa M."/>
            <person name="Nazareth L.V."/>
            <person name="Nelson J."/>
            <person name="Ng B.M."/>
            <person name="Nguyen N.B."/>
            <person name="Nguyen P.Q."/>
            <person name="Nguyen T."/>
            <person name="Obregon M."/>
            <person name="Okwuonu G.O."/>
            <person name="Onwere C.G."/>
            <person name="Orozco G."/>
            <person name="Parra A."/>
            <person name="Patel S."/>
            <person name="Patil S."/>
            <person name="Perez A."/>
            <person name="Perez Y."/>
            <person name="Pham C."/>
            <person name="Primus E.L."/>
            <person name="Pu L.-L."/>
            <person name="Puazo M."/>
            <person name="Qin X."/>
            <person name="Quiroz J.B."/>
            <person name="Reese J."/>
            <person name="Richards S."/>
            <person name="Rives C.M."/>
            <person name="Robberts R."/>
            <person name="Ruiz S.J."/>
            <person name="Ruiz M.J."/>
            <person name="Santibanez J."/>
            <person name="Schneider B.W."/>
            <person name="Sisson I."/>
            <person name="Smith M."/>
            <person name="Sodergren E."/>
            <person name="Song X.-Z."/>
            <person name="Song B.B."/>
            <person name="Summersgill H."/>
            <person name="Thelus R."/>
            <person name="Thornton R.D."/>
            <person name="Trejos Z.Y."/>
            <person name="Usmani K."/>
            <person name="Vattathil S."/>
            <person name="Villasana D."/>
            <person name="Walker D.L."/>
            <person name="Wang S."/>
            <person name="Wang K."/>
            <person name="White C.S."/>
            <person name="Williams A.C."/>
            <person name="Williamson J."/>
            <person name="Wilson K."/>
            <person name="Woghiren I.O."/>
            <person name="Woodworth J.R."/>
            <person name="Worley K.C."/>
            <person name="Wright R.A."/>
            <person name="Wu W."/>
            <person name="Young L."/>
            <person name="Zhang L."/>
            <person name="Zhang J."/>
            <person name="Zhu Y."/>
            <person name="Muzny D.M."/>
            <person name="Weinstock G."/>
            <person name="Gibbs R.A."/>
        </authorList>
    </citation>
    <scope>NUCLEOTIDE SEQUENCE [LARGE SCALE GENOMIC DNA]</scope>
    <source>
        <strain evidence="8">LSR1</strain>
    </source>
</reference>
<evidence type="ECO:0000256" key="1">
    <source>
        <dbReference type="ARBA" id="ARBA00022723"/>
    </source>
</evidence>
<protein>
    <recommendedName>
        <fullName evidence="6">THAP-type domain-containing protein</fullName>
    </recommendedName>
</protein>
<keyword evidence="3" id="KW-0862">Zinc</keyword>
<evidence type="ECO:0000313" key="8">
    <source>
        <dbReference type="Proteomes" id="UP000007819"/>
    </source>
</evidence>
<dbReference type="EnsemblMetazoa" id="XM_008181491.1">
    <property type="protein sequence ID" value="XP_008179713.1"/>
    <property type="gene ID" value="LOC103308323"/>
</dbReference>
<keyword evidence="2 5" id="KW-0863">Zinc-finger</keyword>
<dbReference type="GeneID" id="103308323"/>
<evidence type="ECO:0000256" key="4">
    <source>
        <dbReference type="ARBA" id="ARBA00023125"/>
    </source>
</evidence>
<evidence type="ECO:0000256" key="2">
    <source>
        <dbReference type="ARBA" id="ARBA00022771"/>
    </source>
</evidence>
<evidence type="ECO:0000313" key="7">
    <source>
        <dbReference type="EnsemblMetazoa" id="XP_008179713.1"/>
    </source>
</evidence>
<dbReference type="Pfam" id="PF05485">
    <property type="entry name" value="THAP"/>
    <property type="match status" value="1"/>
</dbReference>
<dbReference type="PANTHER" id="PTHR46600">
    <property type="entry name" value="THAP DOMAIN-CONTAINING"/>
    <property type="match status" value="1"/>
</dbReference>
<reference evidence="7" key="2">
    <citation type="submission" date="2022-06" db="UniProtKB">
        <authorList>
            <consortium name="EnsemblMetazoa"/>
        </authorList>
    </citation>
    <scope>IDENTIFICATION</scope>
</reference>
<keyword evidence="4 5" id="KW-0238">DNA-binding</keyword>
<dbReference type="RefSeq" id="XP_008179713.1">
    <property type="nucleotide sequence ID" value="XM_008181491.1"/>
</dbReference>
<dbReference type="InterPro" id="IPR006612">
    <property type="entry name" value="THAP_Znf"/>
</dbReference>
<dbReference type="GO" id="GO:0008270">
    <property type="term" value="F:zinc ion binding"/>
    <property type="evidence" value="ECO:0007669"/>
    <property type="project" value="UniProtKB-KW"/>
</dbReference>
<proteinExistence type="predicted"/>
<evidence type="ECO:0000259" key="6">
    <source>
        <dbReference type="PROSITE" id="PS50950"/>
    </source>
</evidence>
<sequence>MPLCSVKGCNSGSRSKAFQKTIPTPRLFSFPKDKELQKRWIDLCGKGDQINVKAARVCSLHFETTDYVIPQIQLVLGYSPKCQRTLKPNAVPSKHLQTFNKSPKYRSPIIKNSPFNVETLSSEDTQSPINKCLKSSPACRRTLFASNKVDDETVTEADSYSTTNEGSDQTEFSILREQLLQHIQSLEEIKKENKFLKKSVELQKSVINAIPSEAKKTEEFELKSFVRNVYYNPN</sequence>
<dbReference type="InterPro" id="IPR038441">
    <property type="entry name" value="THAP_Znf_sf"/>
</dbReference>
<organism evidence="7 8">
    <name type="scientific">Acyrthosiphon pisum</name>
    <name type="common">Pea aphid</name>
    <dbReference type="NCBI Taxonomy" id="7029"/>
    <lineage>
        <taxon>Eukaryota</taxon>
        <taxon>Metazoa</taxon>
        <taxon>Ecdysozoa</taxon>
        <taxon>Arthropoda</taxon>
        <taxon>Hexapoda</taxon>
        <taxon>Insecta</taxon>
        <taxon>Pterygota</taxon>
        <taxon>Neoptera</taxon>
        <taxon>Paraneoptera</taxon>
        <taxon>Hemiptera</taxon>
        <taxon>Sternorrhyncha</taxon>
        <taxon>Aphidomorpha</taxon>
        <taxon>Aphidoidea</taxon>
        <taxon>Aphididae</taxon>
        <taxon>Macrosiphini</taxon>
        <taxon>Acyrthosiphon</taxon>
    </lineage>
</organism>
<dbReference type="SMART" id="SM00692">
    <property type="entry name" value="DM3"/>
    <property type="match status" value="1"/>
</dbReference>
<keyword evidence="1" id="KW-0479">Metal-binding</keyword>
<evidence type="ECO:0000256" key="5">
    <source>
        <dbReference type="PROSITE-ProRule" id="PRU00309"/>
    </source>
</evidence>
<dbReference type="InterPro" id="IPR026516">
    <property type="entry name" value="THAP1/10"/>
</dbReference>
<dbReference type="KEGG" id="api:103308323"/>
<evidence type="ECO:0000256" key="3">
    <source>
        <dbReference type="ARBA" id="ARBA00022833"/>
    </source>
</evidence>
<dbReference type="PROSITE" id="PS50950">
    <property type="entry name" value="ZF_THAP"/>
    <property type="match status" value="1"/>
</dbReference>
<dbReference type="OrthoDB" id="6593297at2759"/>
<dbReference type="AlphaFoldDB" id="A0A8R1WYK7"/>
<name>A0A8R1WYK7_ACYPI</name>
<keyword evidence="8" id="KW-1185">Reference proteome</keyword>
<accession>A0A8R1WYK7</accession>
<dbReference type="Gene3D" id="6.20.210.20">
    <property type="entry name" value="THAP domain"/>
    <property type="match status" value="1"/>
</dbReference>
<dbReference type="Proteomes" id="UP000007819">
    <property type="component" value="Unassembled WGS sequence"/>
</dbReference>
<dbReference type="PANTHER" id="PTHR46600:SF11">
    <property type="entry name" value="THAP DOMAIN-CONTAINING PROTEIN 10"/>
    <property type="match status" value="1"/>
</dbReference>
<dbReference type="SMART" id="SM00980">
    <property type="entry name" value="THAP"/>
    <property type="match status" value="1"/>
</dbReference>
<dbReference type="SUPFAM" id="SSF57716">
    <property type="entry name" value="Glucocorticoid receptor-like (DNA-binding domain)"/>
    <property type="match status" value="1"/>
</dbReference>